<dbReference type="Proteomes" id="UP000230750">
    <property type="component" value="Unassembled WGS sequence"/>
</dbReference>
<reference evidence="2 3" key="1">
    <citation type="journal article" date="2017" name="PLoS Biol.">
        <title>The sea cucumber genome provides insights into morphological evolution and visceral regeneration.</title>
        <authorList>
            <person name="Zhang X."/>
            <person name="Sun L."/>
            <person name="Yuan J."/>
            <person name="Sun Y."/>
            <person name="Gao Y."/>
            <person name="Zhang L."/>
            <person name="Li S."/>
            <person name="Dai H."/>
            <person name="Hamel J.F."/>
            <person name="Liu C."/>
            <person name="Yu Y."/>
            <person name="Liu S."/>
            <person name="Lin W."/>
            <person name="Guo K."/>
            <person name="Jin S."/>
            <person name="Xu P."/>
            <person name="Storey K.B."/>
            <person name="Huan P."/>
            <person name="Zhang T."/>
            <person name="Zhou Y."/>
            <person name="Zhang J."/>
            <person name="Lin C."/>
            <person name="Li X."/>
            <person name="Xing L."/>
            <person name="Huo D."/>
            <person name="Sun M."/>
            <person name="Wang L."/>
            <person name="Mercier A."/>
            <person name="Li F."/>
            <person name="Yang H."/>
            <person name="Xiang J."/>
        </authorList>
    </citation>
    <scope>NUCLEOTIDE SEQUENCE [LARGE SCALE GENOMIC DNA]</scope>
    <source>
        <strain evidence="2">Shaxun</strain>
        <tissue evidence="2">Muscle</tissue>
    </source>
</reference>
<evidence type="ECO:0000313" key="2">
    <source>
        <dbReference type="EMBL" id="PIK41739.1"/>
    </source>
</evidence>
<gene>
    <name evidence="2" type="ORF">BSL78_21415</name>
</gene>
<sequence length="173" mass="19503">MSSRNSLQSRDGGRPFSANRTQLPPIQTASKARYPEIKQRGFYSDIVTKDAQNHLNGILNGAQTEQDTLWTIAKEQHTPLAATFKGPENGEQLRESLQEKVHGPTSEILAKSDFPEKSFLPKVQLPFFVPPGHCPRKIEIERRKRDYQSQNLESLLESMDIATNELMPKTNSG</sequence>
<comment type="caution">
    <text evidence="2">The sequence shown here is derived from an EMBL/GenBank/DDBJ whole genome shotgun (WGS) entry which is preliminary data.</text>
</comment>
<dbReference type="STRING" id="307972.A0A2G8K198"/>
<dbReference type="EMBL" id="MRZV01000992">
    <property type="protein sequence ID" value="PIK41739.1"/>
    <property type="molecule type" value="Genomic_DNA"/>
</dbReference>
<accession>A0A2G8K198</accession>
<evidence type="ECO:0000256" key="1">
    <source>
        <dbReference type="SAM" id="MobiDB-lite"/>
    </source>
</evidence>
<dbReference type="AlphaFoldDB" id="A0A2G8K198"/>
<dbReference type="OrthoDB" id="447173at2759"/>
<evidence type="ECO:0000313" key="3">
    <source>
        <dbReference type="Proteomes" id="UP000230750"/>
    </source>
</evidence>
<feature type="compositionally biased region" description="Polar residues" evidence="1">
    <location>
        <begin position="18"/>
        <end position="30"/>
    </location>
</feature>
<feature type="region of interest" description="Disordered" evidence="1">
    <location>
        <begin position="1"/>
        <end position="34"/>
    </location>
</feature>
<proteinExistence type="predicted"/>
<name>A0A2G8K198_STIJA</name>
<keyword evidence="3" id="KW-1185">Reference proteome</keyword>
<protein>
    <submittedName>
        <fullName evidence="2">Putative dynein heavy chain 1, axonemal</fullName>
    </submittedName>
</protein>
<organism evidence="2 3">
    <name type="scientific">Stichopus japonicus</name>
    <name type="common">Sea cucumber</name>
    <dbReference type="NCBI Taxonomy" id="307972"/>
    <lineage>
        <taxon>Eukaryota</taxon>
        <taxon>Metazoa</taxon>
        <taxon>Echinodermata</taxon>
        <taxon>Eleutherozoa</taxon>
        <taxon>Echinozoa</taxon>
        <taxon>Holothuroidea</taxon>
        <taxon>Aspidochirotacea</taxon>
        <taxon>Aspidochirotida</taxon>
        <taxon>Stichopodidae</taxon>
        <taxon>Apostichopus</taxon>
    </lineage>
</organism>